<dbReference type="InterPro" id="IPR006076">
    <property type="entry name" value="FAD-dep_OxRdtase"/>
</dbReference>
<dbReference type="GO" id="GO:0055130">
    <property type="term" value="P:D-alanine catabolic process"/>
    <property type="evidence" value="ECO:0007669"/>
    <property type="project" value="TreeGrafter"/>
</dbReference>
<dbReference type="Gene3D" id="3.30.9.10">
    <property type="entry name" value="D-Amino Acid Oxidase, subunit A, domain 2"/>
    <property type="match status" value="2"/>
</dbReference>
<dbReference type="EMBL" id="JABEQI010000007">
    <property type="protein sequence ID" value="MBB2187219.1"/>
    <property type="molecule type" value="Genomic_DNA"/>
</dbReference>
<reference evidence="5 6" key="1">
    <citation type="submission" date="2018-07" db="EMBL/GenBank/DDBJ databases">
        <title>Genomic Encyclopedia of Type Strains, Phase IV (KMG-IV): sequencing the most valuable type-strain genomes for metagenomic binning, comparative biology and taxonomic classification.</title>
        <authorList>
            <person name="Goeker M."/>
        </authorList>
    </citation>
    <scope>NUCLEOTIDE SEQUENCE [LARGE SCALE GENOMIC DNA]</scope>
    <source>
        <strain evidence="5 6">DSM 5603</strain>
    </source>
</reference>
<dbReference type="GO" id="GO:0005886">
    <property type="term" value="C:plasma membrane"/>
    <property type="evidence" value="ECO:0007669"/>
    <property type="project" value="TreeGrafter"/>
</dbReference>
<comment type="similarity">
    <text evidence="1">Belongs to the DadA oxidoreductase family.</text>
</comment>
<dbReference type="PANTHER" id="PTHR13847:SF280">
    <property type="entry name" value="D-AMINO ACID DEHYDROGENASE"/>
    <property type="match status" value="1"/>
</dbReference>
<gene>
    <name evidence="5" type="ORF">C7453_10852</name>
    <name evidence="4" type="ORF">HLH32_12660</name>
</gene>
<reference evidence="4 7" key="2">
    <citation type="submission" date="2020-04" db="EMBL/GenBank/DDBJ databases">
        <title>Description of novel Gluconacetobacter.</title>
        <authorList>
            <person name="Sombolestani A."/>
        </authorList>
    </citation>
    <scope>NUCLEOTIDE SEQUENCE [LARGE SCALE GENOMIC DNA]</scope>
    <source>
        <strain evidence="4 7">LMG 1382</strain>
    </source>
</reference>
<evidence type="ECO:0000256" key="2">
    <source>
        <dbReference type="ARBA" id="ARBA00023002"/>
    </source>
</evidence>
<dbReference type="Proteomes" id="UP000254958">
    <property type="component" value="Unassembled WGS sequence"/>
</dbReference>
<dbReference type="EMBL" id="QQAW01000008">
    <property type="protein sequence ID" value="RDI36761.1"/>
    <property type="molecule type" value="Genomic_DNA"/>
</dbReference>
<evidence type="ECO:0000313" key="7">
    <source>
        <dbReference type="Proteomes" id="UP000562982"/>
    </source>
</evidence>
<dbReference type="AlphaFoldDB" id="A0A370FYQ1"/>
<protein>
    <submittedName>
        <fullName evidence="4">FAD-binding oxidoreductase</fullName>
    </submittedName>
    <submittedName>
        <fullName evidence="5">Glycine/D-amino acid oxidase-like deaminating enzyme</fullName>
    </submittedName>
</protein>
<dbReference type="GO" id="GO:0005737">
    <property type="term" value="C:cytoplasm"/>
    <property type="evidence" value="ECO:0007669"/>
    <property type="project" value="TreeGrafter"/>
</dbReference>
<evidence type="ECO:0000259" key="3">
    <source>
        <dbReference type="Pfam" id="PF01266"/>
    </source>
</evidence>
<name>A0A370FYQ1_GLULI</name>
<evidence type="ECO:0000256" key="1">
    <source>
        <dbReference type="ARBA" id="ARBA00009410"/>
    </source>
</evidence>
<keyword evidence="2" id="KW-0560">Oxidoreductase</keyword>
<organism evidence="5 6">
    <name type="scientific">Gluconacetobacter liquefaciens</name>
    <name type="common">Acetobacter liquefaciens</name>
    <dbReference type="NCBI Taxonomy" id="89584"/>
    <lineage>
        <taxon>Bacteria</taxon>
        <taxon>Pseudomonadati</taxon>
        <taxon>Pseudomonadota</taxon>
        <taxon>Alphaproteobacteria</taxon>
        <taxon>Acetobacterales</taxon>
        <taxon>Acetobacteraceae</taxon>
        <taxon>Gluconacetobacter</taxon>
    </lineage>
</organism>
<evidence type="ECO:0000313" key="4">
    <source>
        <dbReference type="EMBL" id="MBB2187219.1"/>
    </source>
</evidence>
<accession>A0A370FYQ1</accession>
<dbReference type="SUPFAM" id="SSF51905">
    <property type="entry name" value="FAD/NAD(P)-binding domain"/>
    <property type="match status" value="1"/>
</dbReference>
<evidence type="ECO:0000313" key="6">
    <source>
        <dbReference type="Proteomes" id="UP000254958"/>
    </source>
</evidence>
<dbReference type="Pfam" id="PF01266">
    <property type="entry name" value="DAO"/>
    <property type="match status" value="1"/>
</dbReference>
<dbReference type="Gene3D" id="3.50.50.60">
    <property type="entry name" value="FAD/NAD(P)-binding domain"/>
    <property type="match status" value="2"/>
</dbReference>
<dbReference type="PANTHER" id="PTHR13847">
    <property type="entry name" value="SARCOSINE DEHYDROGENASE-RELATED"/>
    <property type="match status" value="1"/>
</dbReference>
<sequence>MGPEVVTIESDTTLPASTDVVVIGGGIVGASTALALSRKGIAVALCEKGVIGAEQSSRNWGWVRKNGRDAREIPLMLESMRIWHGLGPLEQADTGFKVTGVLSVALTEADQARHERWAENARIWQTGSRVIGSSEIAALLPGATRSFRSALYNATDARAEPQKAAPAIAAAARARGAHILQSTAVRGLDIAGGQVRGVFTEKGRIACNAVVVAGGAWSRLLLGNHDLTLPQLKVLASVARTSPIAGLPDVSAYTGKVAFRKRDDGGYNFAQSGTVVAPIVPDTIRFLPKFLPALRAERRALKPRLDHRFIEALRQKRHWAMDQATVFEQVRTLDPKPVAALLKQAEEAFLSLFPKAAGMKVVQTWGGMIDVMPDAVPTISPVPGVEGLIVATGFSGHGFGIGPGAGQLAADLATGADPVVDPVPFRWSRFTDGSKLQIDVGF</sequence>
<dbReference type="RefSeq" id="WP_114728121.1">
    <property type="nucleotide sequence ID" value="NZ_BJMI01000017.1"/>
</dbReference>
<proteinExistence type="inferred from homology"/>
<evidence type="ECO:0000313" key="5">
    <source>
        <dbReference type="EMBL" id="RDI36761.1"/>
    </source>
</evidence>
<feature type="domain" description="FAD dependent oxidoreductase" evidence="3">
    <location>
        <begin position="19"/>
        <end position="412"/>
    </location>
</feature>
<dbReference type="OrthoDB" id="9787190at2"/>
<dbReference type="InterPro" id="IPR036188">
    <property type="entry name" value="FAD/NAD-bd_sf"/>
</dbReference>
<dbReference type="Proteomes" id="UP000562982">
    <property type="component" value="Unassembled WGS sequence"/>
</dbReference>
<keyword evidence="6" id="KW-1185">Reference proteome</keyword>
<dbReference type="GO" id="GO:0008718">
    <property type="term" value="F:D-amino-acid dehydrogenase activity"/>
    <property type="evidence" value="ECO:0007669"/>
    <property type="project" value="TreeGrafter"/>
</dbReference>
<comment type="caution">
    <text evidence="5">The sequence shown here is derived from an EMBL/GenBank/DDBJ whole genome shotgun (WGS) entry which is preliminary data.</text>
</comment>